<dbReference type="Proteomes" id="UP000274504">
    <property type="component" value="Unassembled WGS sequence"/>
</dbReference>
<dbReference type="WBParaSite" id="HDID_0001108601-mRNA-1">
    <property type="protein sequence ID" value="HDID_0001108601-mRNA-1"/>
    <property type="gene ID" value="HDID_0001108601"/>
</dbReference>
<accession>A0A0R3SZ90</accession>
<reference evidence="4" key="1">
    <citation type="submission" date="2017-02" db="UniProtKB">
        <authorList>
            <consortium name="WormBaseParasite"/>
        </authorList>
    </citation>
    <scope>IDENTIFICATION</scope>
</reference>
<dbReference type="AlphaFoldDB" id="A0A0R3SZ90"/>
<protein>
    <submittedName>
        <fullName evidence="4">Neur_chan_LBD domain-containing protein</fullName>
    </submittedName>
</protein>
<gene>
    <name evidence="2" type="ORF">HDID_LOCUS11083</name>
</gene>
<evidence type="ECO:0000313" key="4">
    <source>
        <dbReference type="WBParaSite" id="HDID_0001108601-mRNA-1"/>
    </source>
</evidence>
<evidence type="ECO:0000313" key="3">
    <source>
        <dbReference type="Proteomes" id="UP000274504"/>
    </source>
</evidence>
<name>A0A0R3SZ90_HYMDI</name>
<sequence length="98" mass="11482">MANLRKLLFTAQTKIASEQEYELTNYLFNEQGYNPLIRPVANVSEALRVDLGLCMIHLIHIVWRDYQLTWDPAKYGGLKVIRVPHSRVWKPDIVLFNK</sequence>
<proteinExistence type="predicted"/>
<evidence type="ECO:0000259" key="1">
    <source>
        <dbReference type="Pfam" id="PF02931"/>
    </source>
</evidence>
<dbReference type="GO" id="GO:0016020">
    <property type="term" value="C:membrane"/>
    <property type="evidence" value="ECO:0007669"/>
    <property type="project" value="InterPro"/>
</dbReference>
<dbReference type="SUPFAM" id="SSF63712">
    <property type="entry name" value="Nicotinic receptor ligand binding domain-like"/>
    <property type="match status" value="1"/>
</dbReference>
<dbReference type="EMBL" id="UYSG01012456">
    <property type="protein sequence ID" value="VDL64768.1"/>
    <property type="molecule type" value="Genomic_DNA"/>
</dbReference>
<evidence type="ECO:0000313" key="2">
    <source>
        <dbReference type="EMBL" id="VDL64768.1"/>
    </source>
</evidence>
<dbReference type="InterPro" id="IPR036734">
    <property type="entry name" value="Neur_chan_lig-bd_sf"/>
</dbReference>
<feature type="domain" description="Neurotransmitter-gated ion-channel ligand-binding" evidence="1">
    <location>
        <begin position="59"/>
        <end position="98"/>
    </location>
</feature>
<dbReference type="Gene3D" id="2.70.170.10">
    <property type="entry name" value="Neurotransmitter-gated ion-channel ligand-binding domain"/>
    <property type="match status" value="1"/>
</dbReference>
<reference evidence="2 3" key="2">
    <citation type="submission" date="2018-11" db="EMBL/GenBank/DDBJ databases">
        <authorList>
            <consortium name="Pathogen Informatics"/>
        </authorList>
    </citation>
    <scope>NUCLEOTIDE SEQUENCE [LARGE SCALE GENOMIC DNA]</scope>
</reference>
<organism evidence="4">
    <name type="scientific">Hymenolepis diminuta</name>
    <name type="common">Rat tapeworm</name>
    <dbReference type="NCBI Taxonomy" id="6216"/>
    <lineage>
        <taxon>Eukaryota</taxon>
        <taxon>Metazoa</taxon>
        <taxon>Spiralia</taxon>
        <taxon>Lophotrochozoa</taxon>
        <taxon>Platyhelminthes</taxon>
        <taxon>Cestoda</taxon>
        <taxon>Eucestoda</taxon>
        <taxon>Cyclophyllidea</taxon>
        <taxon>Hymenolepididae</taxon>
        <taxon>Hymenolepis</taxon>
    </lineage>
</organism>
<dbReference type="Pfam" id="PF02931">
    <property type="entry name" value="Neur_chan_LBD"/>
    <property type="match status" value="1"/>
</dbReference>
<dbReference type="GO" id="GO:0005230">
    <property type="term" value="F:extracellular ligand-gated monoatomic ion channel activity"/>
    <property type="evidence" value="ECO:0007669"/>
    <property type="project" value="InterPro"/>
</dbReference>
<dbReference type="InterPro" id="IPR006202">
    <property type="entry name" value="Neur_chan_lig-bd"/>
</dbReference>
<dbReference type="OrthoDB" id="5975154at2759"/>
<dbReference type="STRING" id="6216.A0A0R3SZ90"/>